<dbReference type="CDD" id="cd17870">
    <property type="entry name" value="GPN1"/>
    <property type="match status" value="1"/>
</dbReference>
<evidence type="ECO:0000256" key="6">
    <source>
        <dbReference type="ARBA" id="ARBA00005867"/>
    </source>
</evidence>
<dbReference type="GO" id="GO:0005770">
    <property type="term" value="C:late endosome"/>
    <property type="evidence" value="ECO:0007669"/>
    <property type="project" value="TreeGrafter"/>
</dbReference>
<dbReference type="InterPro" id="IPR039272">
    <property type="entry name" value="CLEC16A/TT9"/>
</dbReference>
<dbReference type="GO" id="GO:0003924">
    <property type="term" value="F:GTPase activity"/>
    <property type="evidence" value="ECO:0007669"/>
    <property type="project" value="InterPro"/>
</dbReference>
<feature type="non-terminal residue" evidence="33">
    <location>
        <position position="1"/>
    </location>
</feature>
<evidence type="ECO:0000256" key="12">
    <source>
        <dbReference type="ARBA" id="ARBA00022692"/>
    </source>
</evidence>
<dbReference type="GO" id="GO:0006869">
    <property type="term" value="P:lipid transport"/>
    <property type="evidence" value="ECO:0007669"/>
    <property type="project" value="UniProtKB-KW"/>
</dbReference>
<dbReference type="Pfam" id="PF19439">
    <property type="entry name" value="CLEC16A_C"/>
    <property type="match status" value="2"/>
</dbReference>
<dbReference type="InterPro" id="IPR039010">
    <property type="entry name" value="Synaptotagmin_SMP"/>
</dbReference>
<evidence type="ECO:0000256" key="16">
    <source>
        <dbReference type="ARBA" id="ARBA00022801"/>
    </source>
</evidence>
<comment type="similarity">
    <text evidence="6">Belongs to the extended synaptotagmin family.</text>
</comment>
<dbReference type="InterPro" id="IPR027417">
    <property type="entry name" value="P-loop_NTPase"/>
</dbReference>
<evidence type="ECO:0000256" key="4">
    <source>
        <dbReference type="ARBA" id="ARBA00004496"/>
    </source>
</evidence>
<dbReference type="Pfam" id="PF03029">
    <property type="entry name" value="ATP_bind_1"/>
    <property type="match status" value="1"/>
</dbReference>
<dbReference type="CDD" id="cd04050">
    <property type="entry name" value="C2B_Synaptotagmin-like"/>
    <property type="match status" value="1"/>
</dbReference>
<evidence type="ECO:0000259" key="32">
    <source>
        <dbReference type="PROSITE" id="PS51847"/>
    </source>
</evidence>
<dbReference type="EMBL" id="KL363187">
    <property type="protein sequence ID" value="KFD57760.1"/>
    <property type="molecule type" value="Genomic_DNA"/>
</dbReference>
<feature type="domain" description="SMP-LTD" evidence="32">
    <location>
        <begin position="1502"/>
        <end position="1680"/>
    </location>
</feature>
<gene>
    <name evidence="33" type="ORF">M513_01430</name>
</gene>
<keyword evidence="12" id="KW-0812">Transmembrane</keyword>
<keyword evidence="23" id="KW-0446">Lipid-binding</keyword>
<feature type="compositionally biased region" description="Low complexity" evidence="30">
    <location>
        <begin position="869"/>
        <end position="880"/>
    </location>
</feature>
<keyword evidence="13" id="KW-0479">Metal-binding</keyword>
<name>A0A085MKL4_9BILA</name>
<comment type="similarity">
    <text evidence="7">Belongs to the CLEC16A/gop-1 family.</text>
</comment>
<dbReference type="GO" id="GO:0005794">
    <property type="term" value="C:Golgi apparatus"/>
    <property type="evidence" value="ECO:0007669"/>
    <property type="project" value="TreeGrafter"/>
</dbReference>
<dbReference type="Pfam" id="PF09758">
    <property type="entry name" value="FPL"/>
    <property type="match status" value="1"/>
</dbReference>
<evidence type="ECO:0000256" key="22">
    <source>
        <dbReference type="ARBA" id="ARBA00023055"/>
    </source>
</evidence>
<evidence type="ECO:0000256" key="1">
    <source>
        <dbReference type="ARBA" id="ARBA00004123"/>
    </source>
</evidence>
<dbReference type="GO" id="GO:0008289">
    <property type="term" value="F:lipid binding"/>
    <property type="evidence" value="ECO:0007669"/>
    <property type="project" value="UniProtKB-KW"/>
</dbReference>
<protein>
    <recommendedName>
        <fullName evidence="8">GPN-loop GTPase 1</fullName>
    </recommendedName>
    <alternativeName>
        <fullName evidence="28">XPA-binding protein 1 homolog</fullName>
    </alternativeName>
</protein>
<dbReference type="Gene3D" id="2.60.40.150">
    <property type="entry name" value="C2 domain"/>
    <property type="match status" value="2"/>
</dbReference>
<evidence type="ECO:0000256" key="27">
    <source>
        <dbReference type="ARBA" id="ARBA00055682"/>
    </source>
</evidence>
<evidence type="ECO:0000256" key="15">
    <source>
        <dbReference type="ARBA" id="ARBA00022741"/>
    </source>
</evidence>
<dbReference type="SUPFAM" id="SSF52540">
    <property type="entry name" value="P-loop containing nucleoside triphosphate hydrolases"/>
    <property type="match status" value="1"/>
</dbReference>
<feature type="domain" description="C2" evidence="31">
    <location>
        <begin position="1836"/>
        <end position="1952"/>
    </location>
</feature>
<dbReference type="PANTHER" id="PTHR21481:SF0">
    <property type="entry name" value="PROTEIN CLEC16A"/>
    <property type="match status" value="1"/>
</dbReference>
<keyword evidence="9" id="KW-0813">Transport</keyword>
<evidence type="ECO:0000256" key="3">
    <source>
        <dbReference type="ARBA" id="ARBA00004477"/>
    </source>
</evidence>
<comment type="function">
    <text evidence="27">Small GTPase required for proper nuclear import of RNA polymerase II (RNAPII). May act at an RNAP assembly step prior to nuclear import.</text>
</comment>
<dbReference type="PROSITE" id="PS50004">
    <property type="entry name" value="C2"/>
    <property type="match status" value="2"/>
</dbReference>
<evidence type="ECO:0000256" key="23">
    <source>
        <dbReference type="ARBA" id="ARBA00023121"/>
    </source>
</evidence>
<keyword evidence="21 29" id="KW-0175">Coiled coil</keyword>
<feature type="domain" description="C2" evidence="31">
    <location>
        <begin position="1689"/>
        <end position="1810"/>
    </location>
</feature>
<dbReference type="GO" id="GO:0005886">
    <property type="term" value="C:plasma membrane"/>
    <property type="evidence" value="ECO:0007669"/>
    <property type="project" value="UniProtKB-SubCell"/>
</dbReference>
<dbReference type="PANTHER" id="PTHR21481">
    <property type="entry name" value="PROTEIN CLEC16A"/>
    <property type="match status" value="1"/>
</dbReference>
<feature type="region of interest" description="Disordered" evidence="30">
    <location>
        <begin position="854"/>
        <end position="891"/>
    </location>
</feature>
<evidence type="ECO:0000256" key="13">
    <source>
        <dbReference type="ARBA" id="ARBA00022723"/>
    </source>
</evidence>
<accession>A0A085MKL4</accession>
<dbReference type="SMART" id="SM00239">
    <property type="entry name" value="C2"/>
    <property type="match status" value="2"/>
</dbReference>
<dbReference type="Gene3D" id="3.40.50.300">
    <property type="entry name" value="P-loop containing nucleotide triphosphate hydrolases"/>
    <property type="match status" value="1"/>
</dbReference>
<evidence type="ECO:0000256" key="20">
    <source>
        <dbReference type="ARBA" id="ARBA00023006"/>
    </source>
</evidence>
<evidence type="ECO:0000256" key="9">
    <source>
        <dbReference type="ARBA" id="ARBA00022448"/>
    </source>
</evidence>
<dbReference type="GO" id="GO:0046872">
    <property type="term" value="F:metal ion binding"/>
    <property type="evidence" value="ECO:0007669"/>
    <property type="project" value="UniProtKB-KW"/>
</dbReference>
<comment type="subcellular location">
    <subcellularLocation>
        <location evidence="2">Cell membrane</location>
        <topology evidence="2">Peripheral membrane protein</topology>
    </subcellularLocation>
    <subcellularLocation>
        <location evidence="4">Cytoplasm</location>
    </subcellularLocation>
    <subcellularLocation>
        <location evidence="3">Endoplasmic reticulum membrane</location>
        <topology evidence="3">Multi-pass membrane protein</topology>
    </subcellularLocation>
    <subcellularLocation>
        <location evidence="1">Nucleus</location>
    </subcellularLocation>
</comment>
<evidence type="ECO:0000256" key="25">
    <source>
        <dbReference type="ARBA" id="ARBA00023136"/>
    </source>
</evidence>
<evidence type="ECO:0000256" key="24">
    <source>
        <dbReference type="ARBA" id="ARBA00023134"/>
    </source>
</evidence>
<organism evidence="33 34">
    <name type="scientific">Trichuris suis</name>
    <name type="common">pig whipworm</name>
    <dbReference type="NCBI Taxonomy" id="68888"/>
    <lineage>
        <taxon>Eukaryota</taxon>
        <taxon>Metazoa</taxon>
        <taxon>Ecdysozoa</taxon>
        <taxon>Nematoda</taxon>
        <taxon>Enoplea</taxon>
        <taxon>Dorylaimia</taxon>
        <taxon>Trichinellida</taxon>
        <taxon>Trichuridae</taxon>
        <taxon>Trichuris</taxon>
    </lineage>
</organism>
<keyword evidence="10" id="KW-1003">Cell membrane</keyword>
<dbReference type="InterPro" id="IPR000008">
    <property type="entry name" value="C2_dom"/>
</dbReference>
<keyword evidence="25" id="KW-0472">Membrane</keyword>
<keyword evidence="11" id="KW-0963">Cytoplasm</keyword>
<keyword evidence="22" id="KW-0445">Lipid transport</keyword>
<sequence length="1982" mass="223064">GLRKLLFVRALNYLRVLGKCILKPYAKRSPVYKRGHLEAEESSFFGVLKVRSFLCLDVAYANLIYTRRIYKKYLYGLLTKNAIVTEQNRSLLVETLRLISEILIWGDQNDSTVFEYITFFLEKNMLAFFLFIMRQKCGRYVCLQLLQTLNILFENIRNATSLYYLLSNNHVNSIITHRFDFSDEEILAYYISFLKTLSFKLNPNTVHFFFNEHTNDFPLYTEAIKFFNHGEGMVRIAVRTLTLNVFRVNDHQVIHFIRDKTAVPYFSNLVWFIRQRASEINVLVENASWSSMSRLEDLTAEHQDHVHYLNDILCLQVHDLNEVLIDQIMSKLFLPVYFNSLYSNQKAEADQETPFSLLVTLFLLTQVTLEVTCLHLLIWSLFMQIFVIITHTALVERMARILLLGGEKYASQKLNSSNHNSSSEEAGPSDSQLQCNDAEAQPMTSKVDGDNQLNNSEASSSSFADFASLASSALDCSDTDQVCYFLLCLLLAIGENEGISPTIIECTQIPASGSTANSEVASIDVSLILRLISRATKEDVCVRLPTVQLCVALLKHLNTTSSRNKKAIKLYMSQLCALQSDVRLKLAPYTESLDIFVELFEEQLAQLKRNPFSVSNFSSNAIMLIPPASLPATVDLFYRTSFTDLERVKKLLSVYIILAQLMADLQCQPDPLANVLEQTRRVKIGDCLNLADSDLLACTVIHQHGGRNQQFLVVGASQLLFVEPDTCKVGWGVVRFVADLEKSEVRCEGDNRTLQLIVHTATSKLDETKSPTFSAKLMFNDHIRCLAARQRLVKGCQQNRKFRLLTICRLLELPCPSSSGRPTPARLVSVTSGKLAQSLPGLVIKHPANATAEKGLAGQHGPNQSIIDHSTPPSTSSCHSPEAKSIGARRQGVRVSSVESVLKRRLNGDSPQLGDQDHCPDLNLSFDYSARRSRSVSPHLIALYSLAELVDRSISIKEGRTPSVQYDSEGCIASATTKPSVVQETKCIDVDYAIEASVSLSPDQEGCDSKAAEVAVTMEEANESTMITEESAGCSSSSTSHEPAENSPICIIVVGMAGSGKTSLVQRMCSYLNSQKCRPYAINLDPAVRNVPFPVNIDIRDTVNYVEVMKQYDLGPNGAILTSLNLFSTCFDKVTDLINKRSKELKYIIFDTPGQIEVFTWSASGTIITEILAFSYPTVIVFVMDIARSVQPATFMSNMLYACSILYKNKLPFVVAMNKTDIVSADFAVEWMHDFQAFLDAVEHDQSYVTELTRGLCLALEEFYSTLKLVETFLEIVDLFQCVGVSAVTGAGLPEFFDLIDKAKVEYETDYKEELRKRKEEEEKNRLQLQAEQLAKLRIDTLSESPSEGTPLVYEVLFSAIFYATLSELVRDVCMLIKMISIFKNGISAYKGEHFCLRPYDVTGRNLGDEEEDDDVTKMAGRLSDHYSLVGSTVALFVCWLFGRLGFSVVWLFAFLCLNVAKKLLREEKDQRLIVHQTLTVQEKETVKAKLKDLPPWVQFPDVERVDFLNTFIAQAWPGICDFASRFLKEQIEPQIKENLPRSFRSFRFESIDLGDIPPRIGGVKMYKENIGREQCVMDVDVAYAGDCSLMVAVGCFNAGVEQLEFQGRLRCLLKPLICEPPWFGSFSIFFLDEPAFDFKMTGLGEFMDMPGLTRALKFVVNSQIANLCVLPNEIVIPVVPNIDMAISSMIEPQVSRFHCYSTINDLKGVIRVGIIAAKDLENKDTLLKGKSDPYVRTSVGCQIYKTKTIDNDLNPVWNEQFDAIVELSSGQRLEVEVYDEDPGAQDEVLGNVELALDHVRERRFISDWFQLGGVKHGNLNLVCYWFDLSKSIYDFSGQSLPQAGSKPERLNQALLMVYIDSVKNLPASSIRKNFEPSPYVEVAIGNDVFKTRQRMKTNNPVFQQKFDFLVKSVEFDQLHLEAKDKSSKRSLGEVSIPIRNIAKEPDMELKKHTWQLALGPHLSPIVLTLKLRAFKYVPPED</sequence>
<dbReference type="Proteomes" id="UP000030764">
    <property type="component" value="Unassembled WGS sequence"/>
</dbReference>
<evidence type="ECO:0000259" key="31">
    <source>
        <dbReference type="PROSITE" id="PS50004"/>
    </source>
</evidence>
<keyword evidence="14" id="KW-0677">Repeat</keyword>
<keyword evidence="19" id="KW-1133">Transmembrane helix</keyword>
<dbReference type="GO" id="GO:0061817">
    <property type="term" value="P:endoplasmic reticulum-plasma membrane tethering"/>
    <property type="evidence" value="ECO:0007669"/>
    <property type="project" value="InterPro"/>
</dbReference>
<feature type="coiled-coil region" evidence="29">
    <location>
        <begin position="1304"/>
        <end position="1340"/>
    </location>
</feature>
<evidence type="ECO:0000256" key="8">
    <source>
        <dbReference type="ARBA" id="ARBA00014579"/>
    </source>
</evidence>
<dbReference type="FunFam" id="2.60.40.150:FF:000025">
    <property type="entry name" value="Extended synaptotagmin 2"/>
    <property type="match status" value="1"/>
</dbReference>
<dbReference type="GO" id="GO:0005525">
    <property type="term" value="F:GTP binding"/>
    <property type="evidence" value="ECO:0007669"/>
    <property type="project" value="UniProtKB-KW"/>
</dbReference>
<keyword evidence="15" id="KW-0547">Nucleotide-binding</keyword>
<keyword evidence="20" id="KW-0072">Autophagy</keyword>
<keyword evidence="24" id="KW-0342">GTP-binding</keyword>
<evidence type="ECO:0000256" key="26">
    <source>
        <dbReference type="ARBA" id="ARBA00023242"/>
    </source>
</evidence>
<dbReference type="InterPro" id="IPR004130">
    <property type="entry name" value="Gpn"/>
</dbReference>
<dbReference type="GO" id="GO:0005634">
    <property type="term" value="C:nucleus"/>
    <property type="evidence" value="ECO:0007669"/>
    <property type="project" value="UniProtKB-SubCell"/>
</dbReference>
<keyword evidence="18" id="KW-0106">Calcium</keyword>
<evidence type="ECO:0000256" key="5">
    <source>
        <dbReference type="ARBA" id="ARBA00005290"/>
    </source>
</evidence>
<dbReference type="GO" id="GO:0006914">
    <property type="term" value="P:autophagy"/>
    <property type="evidence" value="ECO:0007669"/>
    <property type="project" value="UniProtKB-KW"/>
</dbReference>
<feature type="region of interest" description="Disordered" evidence="30">
    <location>
        <begin position="414"/>
        <end position="435"/>
    </location>
</feature>
<dbReference type="InterPro" id="IPR030230">
    <property type="entry name" value="Gpn1/Npa3/XAB1"/>
</dbReference>
<keyword evidence="34" id="KW-1185">Reference proteome</keyword>
<dbReference type="Pfam" id="PF17047">
    <property type="entry name" value="SMP_LBD"/>
    <property type="match status" value="1"/>
</dbReference>
<evidence type="ECO:0000256" key="10">
    <source>
        <dbReference type="ARBA" id="ARBA00022475"/>
    </source>
</evidence>
<evidence type="ECO:0000313" key="33">
    <source>
        <dbReference type="EMBL" id="KFD57760.1"/>
    </source>
</evidence>
<comment type="similarity">
    <text evidence="5">Belongs to the GPN-loop GTPase family.</text>
</comment>
<proteinExistence type="inferred from homology"/>
<dbReference type="CDD" id="cd21670">
    <property type="entry name" value="SMP_ESyt"/>
    <property type="match status" value="1"/>
</dbReference>
<dbReference type="InterPro" id="IPR037749">
    <property type="entry name" value="Ext_Synaptotagmin_C2B"/>
</dbReference>
<dbReference type="PROSITE" id="PS51847">
    <property type="entry name" value="SMP"/>
    <property type="match status" value="1"/>
</dbReference>
<dbReference type="GO" id="GO:0016197">
    <property type="term" value="P:endosomal transport"/>
    <property type="evidence" value="ECO:0007669"/>
    <property type="project" value="TreeGrafter"/>
</dbReference>
<dbReference type="Pfam" id="PF00168">
    <property type="entry name" value="C2"/>
    <property type="match status" value="2"/>
</dbReference>
<evidence type="ECO:0000256" key="28">
    <source>
        <dbReference type="ARBA" id="ARBA00083137"/>
    </source>
</evidence>
<dbReference type="GO" id="GO:0007034">
    <property type="term" value="P:vacuolar transport"/>
    <property type="evidence" value="ECO:0007669"/>
    <property type="project" value="TreeGrafter"/>
</dbReference>
<evidence type="ECO:0000256" key="21">
    <source>
        <dbReference type="ARBA" id="ARBA00023054"/>
    </source>
</evidence>
<dbReference type="InterPro" id="IPR035892">
    <property type="entry name" value="C2_domain_sf"/>
</dbReference>
<keyword evidence="26" id="KW-0539">Nucleus</keyword>
<evidence type="ECO:0000256" key="29">
    <source>
        <dbReference type="SAM" id="Coils"/>
    </source>
</evidence>
<evidence type="ECO:0000256" key="14">
    <source>
        <dbReference type="ARBA" id="ARBA00022737"/>
    </source>
</evidence>
<dbReference type="GO" id="GO:0005789">
    <property type="term" value="C:endoplasmic reticulum membrane"/>
    <property type="evidence" value="ECO:0007669"/>
    <property type="project" value="UniProtKB-SubCell"/>
</dbReference>
<evidence type="ECO:0000313" key="34">
    <source>
        <dbReference type="Proteomes" id="UP000030764"/>
    </source>
</evidence>
<dbReference type="InterPro" id="IPR031468">
    <property type="entry name" value="SMP_LBD"/>
</dbReference>
<evidence type="ECO:0000256" key="7">
    <source>
        <dbReference type="ARBA" id="ARBA00006441"/>
    </source>
</evidence>
<evidence type="ECO:0000256" key="18">
    <source>
        <dbReference type="ARBA" id="ARBA00022837"/>
    </source>
</evidence>
<dbReference type="FunFam" id="3.40.50.300:FF:000888">
    <property type="entry name" value="GPN-loop GTPase 1"/>
    <property type="match status" value="1"/>
</dbReference>
<reference evidence="33 34" key="1">
    <citation type="journal article" date="2014" name="Nat. Genet.">
        <title>Genome and transcriptome of the porcine whipworm Trichuris suis.</title>
        <authorList>
            <person name="Jex A.R."/>
            <person name="Nejsum P."/>
            <person name="Schwarz E.M."/>
            <person name="Hu L."/>
            <person name="Young N.D."/>
            <person name="Hall R.S."/>
            <person name="Korhonen P.K."/>
            <person name="Liao S."/>
            <person name="Thamsborg S."/>
            <person name="Xia J."/>
            <person name="Xu P."/>
            <person name="Wang S."/>
            <person name="Scheerlinck J.P."/>
            <person name="Hofmann A."/>
            <person name="Sternberg P.W."/>
            <person name="Wang J."/>
            <person name="Gasser R.B."/>
        </authorList>
    </citation>
    <scope>NUCLEOTIDE SEQUENCE [LARGE SCALE GENOMIC DNA]</scope>
    <source>
        <strain evidence="33">DCEP-RM93M</strain>
    </source>
</reference>
<evidence type="ECO:0000256" key="11">
    <source>
        <dbReference type="ARBA" id="ARBA00022490"/>
    </source>
</evidence>
<evidence type="ECO:0000256" key="19">
    <source>
        <dbReference type="ARBA" id="ARBA00022989"/>
    </source>
</evidence>
<dbReference type="InterPro" id="IPR019155">
    <property type="entry name" value="CLEC16A/TT9_N"/>
</dbReference>
<evidence type="ECO:0000256" key="30">
    <source>
        <dbReference type="SAM" id="MobiDB-lite"/>
    </source>
</evidence>
<keyword evidence="16" id="KW-0378">Hydrolase</keyword>
<dbReference type="GO" id="GO:1901096">
    <property type="term" value="P:regulation of autophagosome maturation"/>
    <property type="evidence" value="ECO:0007669"/>
    <property type="project" value="TreeGrafter"/>
</dbReference>
<dbReference type="SUPFAM" id="SSF49562">
    <property type="entry name" value="C2 domain (Calcium/lipid-binding domain, CaLB)"/>
    <property type="match status" value="2"/>
</dbReference>
<dbReference type="InterPro" id="IPR045820">
    <property type="entry name" value="CLEC16A/TT9_C"/>
</dbReference>
<keyword evidence="17" id="KW-0256">Endoplasmic reticulum</keyword>
<evidence type="ECO:0000256" key="17">
    <source>
        <dbReference type="ARBA" id="ARBA00022824"/>
    </source>
</evidence>
<evidence type="ECO:0000256" key="2">
    <source>
        <dbReference type="ARBA" id="ARBA00004202"/>
    </source>
</evidence>